<sequence>MFNLSRRRRRQLRFWGFALLLVWLLGIAAAHNVTMFVGYTAVALVAITVDLTSGRRHRGRRRRRARSRRPRVHRARRAA</sequence>
<dbReference type="Proteomes" id="UP000198802">
    <property type="component" value="Unassembled WGS sequence"/>
</dbReference>
<keyword evidence="2" id="KW-1133">Transmembrane helix</keyword>
<name>A0A0S4R231_9ACTN</name>
<dbReference type="EMBL" id="FAOZ01000055">
    <property type="protein sequence ID" value="CUU61080.1"/>
    <property type="molecule type" value="Genomic_DNA"/>
</dbReference>
<proteinExistence type="predicted"/>
<feature type="region of interest" description="Disordered" evidence="1">
    <location>
        <begin position="55"/>
        <end position="79"/>
    </location>
</feature>
<keyword evidence="4" id="KW-1185">Reference proteome</keyword>
<dbReference type="AlphaFoldDB" id="A0A0S4R231"/>
<feature type="transmembrane region" description="Helical" evidence="2">
    <location>
        <begin position="12"/>
        <end position="30"/>
    </location>
</feature>
<keyword evidence="2" id="KW-0812">Transmembrane</keyword>
<keyword evidence="2" id="KW-0472">Membrane</keyword>
<protein>
    <submittedName>
        <fullName evidence="3">Uncharacterized protein</fullName>
    </submittedName>
</protein>
<reference evidence="4" key="1">
    <citation type="submission" date="2015-11" db="EMBL/GenBank/DDBJ databases">
        <authorList>
            <person name="Varghese N."/>
        </authorList>
    </citation>
    <scope>NUCLEOTIDE SEQUENCE [LARGE SCALE GENOMIC DNA]</scope>
    <source>
        <strain evidence="4">DSM 45899</strain>
    </source>
</reference>
<feature type="transmembrane region" description="Helical" evidence="2">
    <location>
        <begin position="36"/>
        <end position="54"/>
    </location>
</feature>
<organism evidence="3 4">
    <name type="scientific">Parafrankia irregularis</name>
    <dbReference type="NCBI Taxonomy" id="795642"/>
    <lineage>
        <taxon>Bacteria</taxon>
        <taxon>Bacillati</taxon>
        <taxon>Actinomycetota</taxon>
        <taxon>Actinomycetes</taxon>
        <taxon>Frankiales</taxon>
        <taxon>Frankiaceae</taxon>
        <taxon>Parafrankia</taxon>
    </lineage>
</organism>
<evidence type="ECO:0000313" key="4">
    <source>
        <dbReference type="Proteomes" id="UP000198802"/>
    </source>
</evidence>
<accession>A0A0S4R231</accession>
<dbReference type="RefSeq" id="WP_091286912.1">
    <property type="nucleotide sequence ID" value="NZ_FAOZ01000055.1"/>
</dbReference>
<evidence type="ECO:0000256" key="1">
    <source>
        <dbReference type="SAM" id="MobiDB-lite"/>
    </source>
</evidence>
<evidence type="ECO:0000256" key="2">
    <source>
        <dbReference type="SAM" id="Phobius"/>
    </source>
</evidence>
<evidence type="ECO:0000313" key="3">
    <source>
        <dbReference type="EMBL" id="CUU61080.1"/>
    </source>
</evidence>
<gene>
    <name evidence="3" type="ORF">Ga0074812_15516</name>
</gene>